<proteinExistence type="inferred from homology"/>
<evidence type="ECO:0000256" key="4">
    <source>
        <dbReference type="ARBA" id="ARBA00022989"/>
    </source>
</evidence>
<dbReference type="PANTHER" id="PTHR46795:SF3">
    <property type="entry name" value="ABC TRANSPORTER PERMEASE"/>
    <property type="match status" value="1"/>
</dbReference>
<keyword evidence="3 6" id="KW-0812">Transmembrane</keyword>
<keyword evidence="9" id="KW-1185">Reference proteome</keyword>
<feature type="domain" description="ABC3 transporter permease C-terminal" evidence="7">
    <location>
        <begin position="553"/>
        <end position="648"/>
    </location>
</feature>
<dbReference type="Pfam" id="PF02687">
    <property type="entry name" value="FtsX"/>
    <property type="match status" value="2"/>
</dbReference>
<evidence type="ECO:0000313" key="9">
    <source>
        <dbReference type="Proteomes" id="UP000460287"/>
    </source>
</evidence>
<feature type="transmembrane region" description="Helical" evidence="6">
    <location>
        <begin position="289"/>
        <end position="312"/>
    </location>
</feature>
<organism evidence="8 9">
    <name type="scientific">Inconstantimicrobium porci</name>
    <dbReference type="NCBI Taxonomy" id="2652291"/>
    <lineage>
        <taxon>Bacteria</taxon>
        <taxon>Bacillati</taxon>
        <taxon>Bacillota</taxon>
        <taxon>Clostridia</taxon>
        <taxon>Eubacteriales</taxon>
        <taxon>Clostridiaceae</taxon>
        <taxon>Inconstantimicrobium</taxon>
    </lineage>
</organism>
<feature type="transmembrane region" description="Helical" evidence="6">
    <location>
        <begin position="17"/>
        <end position="37"/>
    </location>
</feature>
<dbReference type="PIRSF" id="PIRSF018968">
    <property type="entry name" value="ABC_permease_BceB"/>
    <property type="match status" value="1"/>
</dbReference>
<feature type="transmembrane region" description="Helical" evidence="6">
    <location>
        <begin position="600"/>
        <end position="622"/>
    </location>
</feature>
<dbReference type="InterPro" id="IPR003838">
    <property type="entry name" value="ABC3_permease_C"/>
</dbReference>
<feature type="transmembrane region" description="Helical" evidence="6">
    <location>
        <begin position="634"/>
        <end position="655"/>
    </location>
</feature>
<comment type="subcellular location">
    <subcellularLocation>
        <location evidence="1 6">Cell membrane</location>
        <topology evidence="1 6">Multi-pass membrane protein</topology>
    </subcellularLocation>
</comment>
<keyword evidence="5 6" id="KW-0472">Membrane</keyword>
<dbReference type="AlphaFoldDB" id="A0A7X2MYT1"/>
<evidence type="ECO:0000259" key="7">
    <source>
        <dbReference type="Pfam" id="PF02687"/>
    </source>
</evidence>
<comment type="similarity">
    <text evidence="6">Belongs to the ABC-4 integral membrane protein family.</text>
</comment>
<evidence type="ECO:0000256" key="5">
    <source>
        <dbReference type="ARBA" id="ARBA00023136"/>
    </source>
</evidence>
<evidence type="ECO:0000256" key="6">
    <source>
        <dbReference type="PIRNR" id="PIRNR018968"/>
    </source>
</evidence>
<dbReference type="InterPro" id="IPR027022">
    <property type="entry name" value="ABC_permease_BceB-typ"/>
</dbReference>
<dbReference type="GO" id="GO:0005886">
    <property type="term" value="C:plasma membrane"/>
    <property type="evidence" value="ECO:0007669"/>
    <property type="project" value="UniProtKB-SubCell"/>
</dbReference>
<keyword evidence="2 6" id="KW-1003">Cell membrane</keyword>
<feature type="transmembrane region" description="Helical" evidence="6">
    <location>
        <begin position="204"/>
        <end position="226"/>
    </location>
</feature>
<accession>A0A7X2MYT1</accession>
<feature type="transmembrane region" description="Helical" evidence="6">
    <location>
        <begin position="541"/>
        <end position="566"/>
    </location>
</feature>
<protein>
    <submittedName>
        <fullName evidence="8">ABC transporter permease</fullName>
    </submittedName>
</protein>
<sequence length="670" mass="75991">MYYKIALSNVKKSFKDYAIYFLTLSFAVCIFYSFNSIEAQKAFIELGKSQNKIMQSMMSIIDIVSVFVSIILGCLIIYANNFLIKKRKKEFGIYFTLGMPKKKISIILFMETFLVGILSLVAGLAIGIFISQGLSAFTIKMFQIDMSAYKFVFSIKALIKTSLYFAIIFILVIIFNSFMISKYKLIDMINASRKNEEMKIKKNAVSFIIFILGIAFIATECYLVKITGRDMQSKNLKIAAALAIISIFLIFYGLSGLCINLIKKNRKVYFKNLNIFVARQIYSKINTNFISMSIICIMLSLTVIVLSTGLSFKQILENSLRENTSFDASARMYIDNKTPVKSIEDAFKKMNVTFKDNVECRYLNVYGLNTPVEDIIGKYADDKKDVSDYKYTPAIRISDYNNMQKLRGEKTIDLKDNQVIVTSNHGTMSSAADKMVNSGDSIILRNEKFTIANKEVMHELYYTALVNYNYFTLIVPDKLADGCDVIESVVNMEYKGDKEKTEEEYVKLLRDITLSRNSYKLDGVYISGDTRERVIESNKGFYTTLLFVGVYLGIIFLLASAAVLALQQLSEASDSSERYVSLKRIGASKSIINKSIFIQILIYFIFPLILSIVHSVIAILYISDYLNSFGKGYILPSALFTAGVIILIYGGYFYVTYNGYKAVVKGYNHN</sequence>
<feature type="transmembrane region" description="Helical" evidence="6">
    <location>
        <begin position="57"/>
        <end position="83"/>
    </location>
</feature>
<feature type="transmembrane region" description="Helical" evidence="6">
    <location>
        <begin position="104"/>
        <end position="130"/>
    </location>
</feature>
<evidence type="ECO:0000313" key="8">
    <source>
        <dbReference type="EMBL" id="MSR91588.1"/>
    </source>
</evidence>
<dbReference type="RefSeq" id="WP_154531483.1">
    <property type="nucleotide sequence ID" value="NZ_VULX01000012.1"/>
</dbReference>
<reference evidence="8 9" key="1">
    <citation type="submission" date="2019-08" db="EMBL/GenBank/DDBJ databases">
        <title>In-depth cultivation of the pig gut microbiome towards novel bacterial diversity and tailored functional studies.</title>
        <authorList>
            <person name="Wylensek D."/>
            <person name="Hitch T.C.A."/>
            <person name="Clavel T."/>
        </authorList>
    </citation>
    <scope>NUCLEOTIDE SEQUENCE [LARGE SCALE GENOMIC DNA]</scope>
    <source>
        <strain evidence="8 9">WCA-383-APC-5B</strain>
    </source>
</reference>
<evidence type="ECO:0000256" key="1">
    <source>
        <dbReference type="ARBA" id="ARBA00004651"/>
    </source>
</evidence>
<feature type="transmembrane region" description="Helical" evidence="6">
    <location>
        <begin position="163"/>
        <end position="183"/>
    </location>
</feature>
<dbReference type="EMBL" id="VULX01000012">
    <property type="protein sequence ID" value="MSR91588.1"/>
    <property type="molecule type" value="Genomic_DNA"/>
</dbReference>
<comment type="caution">
    <text evidence="8">The sequence shown here is derived from an EMBL/GenBank/DDBJ whole genome shotgun (WGS) entry which is preliminary data.</text>
</comment>
<evidence type="ECO:0000256" key="2">
    <source>
        <dbReference type="ARBA" id="ARBA00022475"/>
    </source>
</evidence>
<feature type="transmembrane region" description="Helical" evidence="6">
    <location>
        <begin position="238"/>
        <end position="262"/>
    </location>
</feature>
<dbReference type="GO" id="GO:0055085">
    <property type="term" value="P:transmembrane transport"/>
    <property type="evidence" value="ECO:0007669"/>
    <property type="project" value="UniProtKB-UniRule"/>
</dbReference>
<name>A0A7X2MYT1_9CLOT</name>
<dbReference type="Proteomes" id="UP000460287">
    <property type="component" value="Unassembled WGS sequence"/>
</dbReference>
<feature type="domain" description="ABC3 transporter permease C-terminal" evidence="7">
    <location>
        <begin position="63"/>
        <end position="176"/>
    </location>
</feature>
<evidence type="ECO:0000256" key="3">
    <source>
        <dbReference type="ARBA" id="ARBA00022692"/>
    </source>
</evidence>
<keyword evidence="6" id="KW-0813">Transport</keyword>
<keyword evidence="4 6" id="KW-1133">Transmembrane helix</keyword>
<dbReference type="InterPro" id="IPR052536">
    <property type="entry name" value="ABC-4_Integral_Memb_Prot"/>
</dbReference>
<dbReference type="PANTHER" id="PTHR46795">
    <property type="entry name" value="ABC TRANSPORTER PERMEASE-RELATED-RELATED"/>
    <property type="match status" value="1"/>
</dbReference>
<gene>
    <name evidence="8" type="ORF">FYJ33_09245</name>
</gene>